<dbReference type="PRINTS" id="PR00862">
    <property type="entry name" value="PROLIGOPTASE"/>
</dbReference>
<keyword evidence="8" id="KW-1185">Reference proteome</keyword>
<evidence type="ECO:0000256" key="3">
    <source>
        <dbReference type="ARBA" id="ARBA00022801"/>
    </source>
</evidence>
<dbReference type="InterPro" id="IPR001375">
    <property type="entry name" value="Peptidase_S9_cat"/>
</dbReference>
<protein>
    <submittedName>
        <fullName evidence="7">S9 family peptidase</fullName>
    </submittedName>
</protein>
<evidence type="ECO:0000256" key="4">
    <source>
        <dbReference type="ARBA" id="ARBA00022825"/>
    </source>
</evidence>
<dbReference type="InterPro" id="IPR051543">
    <property type="entry name" value="Serine_Peptidase_S9A"/>
</dbReference>
<keyword evidence="3" id="KW-0378">Hydrolase</keyword>
<dbReference type="GO" id="GO:0004252">
    <property type="term" value="F:serine-type endopeptidase activity"/>
    <property type="evidence" value="ECO:0007669"/>
    <property type="project" value="InterPro"/>
</dbReference>
<sequence length="730" mass="81302">MDLNPPVAKKKPVTRSFHGRDVVDVYEWLRDKDSPEVHAHLTAENAYTDARTGHLKPLEDAVFDEVKSRILETDLSVPVRSGQWWYFSRTEEGKSYPTMCRIPVDHDAPWTPPEIVPGEPADGEQVMLDCNALAEGEEFFSLGAASLTVDGTLLAYSTDTVGDERFTLRIKDLSSGELLEDVLEGVAYGATWVGDDHLFYQRVDDAWRPHEIWRHRVGTPESEDVCVFREDDEAYWTGVGVTRSERFLLVSTASKTTSETWYLDVSAETGDPEGELTCVRPREKDVQYDVDHVVVGGVDEWLVVREELEGLPNGEVGHCPVGTIDGFTDPSYEVLVPHRDDVRVEGVDCFADHLVLSTRENAIEQLALMDLSDHSGGWGRFEPIRFDEELYSAGTVGNSEWQSPVLRVSYTSYVTPAQVWEIDLRTGERVLRREQTVLGDFDRSRYTASRRWVTASDGARIPVSLVHRTDVDPLEEGATHPVLLYGYGSYEACMDPYFSVFRLSMLDRGVVYAVAHVRGGGEMGRTWYEQGKTLQKMNTFTDFIAVADDLIAAGITSPEKMVAEGGSAGGLLMGAVANMAPDRFAGIEAVVPFVDPLTSILMPELPLTVTEWEEWGDPYHDPAVYDYMAGYAPYENVTAQAYPPILAISGLNDTRVLYVEPTKWIAKLREVAGEVSAAERGSDFLLKTDMTSGHGGVSGRYEKWRQSAFETAWELDRMGATELLDSPGRG</sequence>
<dbReference type="SUPFAM" id="SSF50993">
    <property type="entry name" value="Peptidase/esterase 'gauge' domain"/>
    <property type="match status" value="1"/>
</dbReference>
<evidence type="ECO:0000256" key="1">
    <source>
        <dbReference type="ARBA" id="ARBA00005228"/>
    </source>
</evidence>
<gene>
    <name evidence="7" type="ORF">MUN33_10470</name>
</gene>
<dbReference type="Pfam" id="PF00326">
    <property type="entry name" value="Peptidase_S9"/>
    <property type="match status" value="1"/>
</dbReference>
<keyword evidence="2" id="KW-0645">Protease</keyword>
<comment type="caution">
    <text evidence="7">The sequence shown here is derived from an EMBL/GenBank/DDBJ whole genome shotgun (WGS) entry which is preliminary data.</text>
</comment>
<evidence type="ECO:0000313" key="8">
    <source>
        <dbReference type="Proteomes" id="UP001139207"/>
    </source>
</evidence>
<dbReference type="AlphaFoldDB" id="A0A9X1WIE4"/>
<reference evidence="7" key="1">
    <citation type="submission" date="2022-04" db="EMBL/GenBank/DDBJ databases">
        <title>Corynebacterium kalidii LD5P10.</title>
        <authorList>
            <person name="Sun J.Q."/>
        </authorList>
    </citation>
    <scope>NUCLEOTIDE SEQUENCE</scope>
    <source>
        <strain evidence="7">LD5P10</strain>
    </source>
</reference>
<dbReference type="RefSeq" id="WP_244804854.1">
    <property type="nucleotide sequence ID" value="NZ_JALIEA010000016.1"/>
</dbReference>
<dbReference type="GO" id="GO:0006508">
    <property type="term" value="P:proteolysis"/>
    <property type="evidence" value="ECO:0007669"/>
    <property type="project" value="UniProtKB-KW"/>
</dbReference>
<feature type="domain" description="Peptidase S9A N-terminal" evidence="6">
    <location>
        <begin position="5"/>
        <end position="434"/>
    </location>
</feature>
<evidence type="ECO:0000259" key="5">
    <source>
        <dbReference type="Pfam" id="PF00326"/>
    </source>
</evidence>
<dbReference type="EMBL" id="JALIEA010000016">
    <property type="protein sequence ID" value="MCJ7859131.1"/>
    <property type="molecule type" value="Genomic_DNA"/>
</dbReference>
<dbReference type="InterPro" id="IPR029058">
    <property type="entry name" value="AB_hydrolase_fold"/>
</dbReference>
<dbReference type="PANTHER" id="PTHR11757:SF19">
    <property type="entry name" value="PROLYL ENDOPEPTIDASE-LIKE"/>
    <property type="match status" value="1"/>
</dbReference>
<organism evidence="7 8">
    <name type="scientific">Corynebacterium kalidii</name>
    <dbReference type="NCBI Taxonomy" id="2931982"/>
    <lineage>
        <taxon>Bacteria</taxon>
        <taxon>Bacillati</taxon>
        <taxon>Actinomycetota</taxon>
        <taxon>Actinomycetes</taxon>
        <taxon>Mycobacteriales</taxon>
        <taxon>Corynebacteriaceae</taxon>
        <taxon>Corynebacterium</taxon>
    </lineage>
</organism>
<evidence type="ECO:0000259" key="6">
    <source>
        <dbReference type="Pfam" id="PF02897"/>
    </source>
</evidence>
<accession>A0A9X1WIE4</accession>
<dbReference type="SUPFAM" id="SSF53474">
    <property type="entry name" value="alpha/beta-Hydrolases"/>
    <property type="match status" value="1"/>
</dbReference>
<name>A0A9X1WIE4_9CORY</name>
<dbReference type="Proteomes" id="UP001139207">
    <property type="component" value="Unassembled WGS sequence"/>
</dbReference>
<comment type="similarity">
    <text evidence="1">Belongs to the peptidase S9A family.</text>
</comment>
<dbReference type="InterPro" id="IPR023302">
    <property type="entry name" value="Pept_S9A_N"/>
</dbReference>
<proteinExistence type="inferred from homology"/>
<dbReference type="Pfam" id="PF02897">
    <property type="entry name" value="Peptidase_S9_N"/>
    <property type="match status" value="1"/>
</dbReference>
<evidence type="ECO:0000256" key="2">
    <source>
        <dbReference type="ARBA" id="ARBA00022670"/>
    </source>
</evidence>
<dbReference type="Gene3D" id="3.40.50.1820">
    <property type="entry name" value="alpha/beta hydrolase"/>
    <property type="match status" value="1"/>
</dbReference>
<dbReference type="PANTHER" id="PTHR11757">
    <property type="entry name" value="PROTEASE FAMILY S9A OLIGOPEPTIDASE"/>
    <property type="match status" value="1"/>
</dbReference>
<feature type="domain" description="Peptidase S9 prolyl oligopeptidase catalytic" evidence="5">
    <location>
        <begin position="497"/>
        <end position="717"/>
    </location>
</feature>
<evidence type="ECO:0000313" key="7">
    <source>
        <dbReference type="EMBL" id="MCJ7859131.1"/>
    </source>
</evidence>
<dbReference type="InterPro" id="IPR002470">
    <property type="entry name" value="Peptidase_S9A"/>
</dbReference>
<dbReference type="Gene3D" id="2.130.10.120">
    <property type="entry name" value="Prolyl oligopeptidase, N-terminal domain"/>
    <property type="match status" value="1"/>
</dbReference>
<keyword evidence="4" id="KW-0720">Serine protease</keyword>